<dbReference type="Proteomes" id="UP000639403">
    <property type="component" value="Unassembled WGS sequence"/>
</dbReference>
<evidence type="ECO:0000313" key="3">
    <source>
        <dbReference type="Proteomes" id="UP000639403"/>
    </source>
</evidence>
<dbReference type="EMBL" id="JADOXO010000283">
    <property type="protein sequence ID" value="KAF9807261.1"/>
    <property type="molecule type" value="Genomic_DNA"/>
</dbReference>
<dbReference type="AlphaFoldDB" id="A0A8H7NWR8"/>
<proteinExistence type="predicted"/>
<evidence type="ECO:0000256" key="1">
    <source>
        <dbReference type="SAM" id="MobiDB-lite"/>
    </source>
</evidence>
<reference evidence="2" key="2">
    <citation type="journal article" name="Front. Microbiol.">
        <title>Degradative Capacity of Two Strains of Rhodonia placenta: From Phenotype to Genotype.</title>
        <authorList>
            <person name="Kolle M."/>
            <person name="Horta M.A.C."/>
            <person name="Nowrousian M."/>
            <person name="Ohm R.A."/>
            <person name="Benz J.P."/>
            <person name="Pilgard A."/>
        </authorList>
    </citation>
    <scope>NUCLEOTIDE SEQUENCE</scope>
    <source>
        <strain evidence="2">FPRL280</strain>
    </source>
</reference>
<protein>
    <submittedName>
        <fullName evidence="2">Uncharacterized protein</fullName>
    </submittedName>
</protein>
<organism evidence="2 3">
    <name type="scientific">Rhodonia placenta</name>
    <dbReference type="NCBI Taxonomy" id="104341"/>
    <lineage>
        <taxon>Eukaryota</taxon>
        <taxon>Fungi</taxon>
        <taxon>Dikarya</taxon>
        <taxon>Basidiomycota</taxon>
        <taxon>Agaricomycotina</taxon>
        <taxon>Agaricomycetes</taxon>
        <taxon>Polyporales</taxon>
        <taxon>Adustoporiaceae</taxon>
        <taxon>Rhodonia</taxon>
    </lineage>
</organism>
<name>A0A8H7NWR8_9APHY</name>
<accession>A0A8H7NWR8</accession>
<comment type="caution">
    <text evidence="2">The sequence shown here is derived from an EMBL/GenBank/DDBJ whole genome shotgun (WGS) entry which is preliminary data.</text>
</comment>
<gene>
    <name evidence="2" type="ORF">IEO21_08291</name>
</gene>
<feature type="region of interest" description="Disordered" evidence="1">
    <location>
        <begin position="19"/>
        <end position="42"/>
    </location>
</feature>
<feature type="compositionally biased region" description="Low complexity" evidence="1">
    <location>
        <begin position="30"/>
        <end position="42"/>
    </location>
</feature>
<sequence length="42" mass="4214">MTLRYPALARAGRHTACGSRRGTAGGTCTGCGPTSSRRSSSG</sequence>
<evidence type="ECO:0000313" key="2">
    <source>
        <dbReference type="EMBL" id="KAF9807261.1"/>
    </source>
</evidence>
<reference evidence="2" key="1">
    <citation type="submission" date="2020-11" db="EMBL/GenBank/DDBJ databases">
        <authorList>
            <person name="Koelle M."/>
            <person name="Horta M.A.C."/>
            <person name="Nowrousian M."/>
            <person name="Ohm R.A."/>
            <person name="Benz P."/>
            <person name="Pilgard A."/>
        </authorList>
    </citation>
    <scope>NUCLEOTIDE SEQUENCE</scope>
    <source>
        <strain evidence="2">FPRL280</strain>
    </source>
</reference>